<protein>
    <submittedName>
        <fullName evidence="1">Transcriptional repressor</fullName>
    </submittedName>
</protein>
<dbReference type="EMBL" id="JACYGY010000001">
    <property type="protein sequence ID" value="MBE9463326.1"/>
    <property type="molecule type" value="Genomic_DNA"/>
</dbReference>
<dbReference type="InterPro" id="IPR036390">
    <property type="entry name" value="WH_DNA-bd_sf"/>
</dbReference>
<evidence type="ECO:0000313" key="2">
    <source>
        <dbReference type="Proteomes" id="UP000634134"/>
    </source>
</evidence>
<name>A0ABR9WG62_9BACT</name>
<gene>
    <name evidence="1" type="ORF">IEE83_15680</name>
</gene>
<comment type="caution">
    <text evidence="1">The sequence shown here is derived from an EMBL/GenBank/DDBJ whole genome shotgun (WGS) entry which is preliminary data.</text>
</comment>
<dbReference type="InterPro" id="IPR036388">
    <property type="entry name" value="WH-like_DNA-bd_sf"/>
</dbReference>
<evidence type="ECO:0000313" key="1">
    <source>
        <dbReference type="EMBL" id="MBE9463326.1"/>
    </source>
</evidence>
<dbReference type="Proteomes" id="UP000634134">
    <property type="component" value="Unassembled WGS sequence"/>
</dbReference>
<keyword evidence="2" id="KW-1185">Reference proteome</keyword>
<dbReference type="Pfam" id="PF01475">
    <property type="entry name" value="FUR"/>
    <property type="match status" value="1"/>
</dbReference>
<organism evidence="1 2">
    <name type="scientific">Dyadobacter subterraneus</name>
    <dbReference type="NCBI Taxonomy" id="2773304"/>
    <lineage>
        <taxon>Bacteria</taxon>
        <taxon>Pseudomonadati</taxon>
        <taxon>Bacteroidota</taxon>
        <taxon>Cytophagia</taxon>
        <taxon>Cytophagales</taxon>
        <taxon>Spirosomataceae</taxon>
        <taxon>Dyadobacter</taxon>
    </lineage>
</organism>
<dbReference type="Gene3D" id="1.10.10.10">
    <property type="entry name" value="Winged helix-like DNA-binding domain superfamily/Winged helix DNA-binding domain"/>
    <property type="match status" value="1"/>
</dbReference>
<proteinExistence type="predicted"/>
<dbReference type="InterPro" id="IPR002481">
    <property type="entry name" value="FUR"/>
</dbReference>
<dbReference type="RefSeq" id="WP_194121465.1">
    <property type="nucleotide sequence ID" value="NZ_JACYGY010000001.1"/>
</dbReference>
<sequence>MSIEEKILLYFDQNNLRRSNKKILVAKYLTTYQTEVAAETLWIMIREKRLNISIASVYQALNWMVDLGYATKILKGRKSLYQIKETPTLSN</sequence>
<reference evidence="2" key="1">
    <citation type="submission" date="2023-07" db="EMBL/GenBank/DDBJ databases">
        <title>Dyadobacter sp. nov 'subterranea' isolated from contaminted grondwater.</title>
        <authorList>
            <person name="Szabo I."/>
            <person name="Al-Omari J."/>
            <person name="Szerdahelyi S.G."/>
            <person name="Rado J."/>
        </authorList>
    </citation>
    <scope>NUCLEOTIDE SEQUENCE [LARGE SCALE GENOMIC DNA]</scope>
    <source>
        <strain evidence="2">UP-52</strain>
    </source>
</reference>
<dbReference type="SUPFAM" id="SSF46785">
    <property type="entry name" value="Winged helix' DNA-binding domain"/>
    <property type="match status" value="1"/>
</dbReference>
<accession>A0ABR9WG62</accession>